<accession>A0A540W985</accession>
<dbReference type="Pfam" id="PF10137">
    <property type="entry name" value="CAP12-PCTIR_TIR"/>
    <property type="match status" value="1"/>
</dbReference>
<evidence type="ECO:0000313" key="2">
    <source>
        <dbReference type="EMBL" id="TQF05573.1"/>
    </source>
</evidence>
<organism evidence="2 3">
    <name type="scientific">Kitasatospora acidiphila</name>
    <dbReference type="NCBI Taxonomy" id="2567942"/>
    <lineage>
        <taxon>Bacteria</taxon>
        <taxon>Bacillati</taxon>
        <taxon>Actinomycetota</taxon>
        <taxon>Actinomycetes</taxon>
        <taxon>Kitasatosporales</taxon>
        <taxon>Streptomycetaceae</taxon>
        <taxon>Kitasatospora</taxon>
    </lineage>
</organism>
<dbReference type="AlphaFoldDB" id="A0A540W985"/>
<dbReference type="RefSeq" id="WP_141636048.1">
    <property type="nucleotide sequence ID" value="NZ_VIGB01000003.1"/>
</dbReference>
<comment type="caution">
    <text evidence="2">The sequence shown here is derived from an EMBL/GenBank/DDBJ whole genome shotgun (WGS) entry which is preliminary data.</text>
</comment>
<protein>
    <recommendedName>
        <fullName evidence="1">CD-NTase-associated protein 12/Pycsar effector protein TIR domain-containing protein</fullName>
    </recommendedName>
</protein>
<feature type="domain" description="CD-NTase-associated protein 12/Pycsar effector protein TIR" evidence="1">
    <location>
        <begin position="97"/>
        <end position="213"/>
    </location>
</feature>
<evidence type="ECO:0000259" key="1">
    <source>
        <dbReference type="Pfam" id="PF10137"/>
    </source>
</evidence>
<sequence>MKESERLLVILPAADRFVQMSEGEARAVLSYLGFENPQDSLFWVYSEEVKKGIWLRFLRDASDEAISRLREFLGIEIGATESTRTKVDDREKLSDPIFVVHGHDSALLYEVLRLLERTTQREVVVLREQLDHGRTVLEKLEDHTTGIAYAVVLLTGDDLGQVKSGGDLRPRARQNVVFELGYLFGKLGRKYIAVIYEDGVELPSDITGLVYISRASQWKLRLAHEVGASGIEVDYRQIV</sequence>
<dbReference type="EMBL" id="VIGB01000003">
    <property type="protein sequence ID" value="TQF05573.1"/>
    <property type="molecule type" value="Genomic_DNA"/>
</dbReference>
<keyword evidence="3" id="KW-1185">Reference proteome</keyword>
<dbReference type="Proteomes" id="UP000319103">
    <property type="component" value="Unassembled WGS sequence"/>
</dbReference>
<dbReference type="InterPro" id="IPR019302">
    <property type="entry name" value="CAP12/PCTIR_TIR_dom"/>
</dbReference>
<name>A0A540W985_9ACTN</name>
<dbReference type="OrthoDB" id="4339143at2"/>
<gene>
    <name evidence="2" type="ORF">E6W39_29255</name>
</gene>
<reference evidence="2 3" key="1">
    <citation type="submission" date="2019-06" db="EMBL/GenBank/DDBJ databases">
        <title>Description of Kitasatospora acidophila sp. nov. isolated from pine grove soil, and reclassification of Streptomyces novaecaesareae to Kitasatospora novaeceasareae comb. nov.</title>
        <authorList>
            <person name="Kim M.J."/>
        </authorList>
    </citation>
    <scope>NUCLEOTIDE SEQUENCE [LARGE SCALE GENOMIC DNA]</scope>
    <source>
        <strain evidence="2 3">MMS16-CNU292</strain>
    </source>
</reference>
<evidence type="ECO:0000313" key="3">
    <source>
        <dbReference type="Proteomes" id="UP000319103"/>
    </source>
</evidence>
<proteinExistence type="predicted"/>
<dbReference type="GO" id="GO:0050135">
    <property type="term" value="F:NADP+ nucleosidase activity"/>
    <property type="evidence" value="ECO:0007669"/>
    <property type="project" value="InterPro"/>
</dbReference>